<dbReference type="Pfam" id="PF01841">
    <property type="entry name" value="Transglut_core"/>
    <property type="match status" value="1"/>
</dbReference>
<evidence type="ECO:0000313" key="3">
    <source>
        <dbReference type="EMBL" id="MBP1838235.1"/>
    </source>
</evidence>
<feature type="domain" description="Transglutaminase-like" evidence="1">
    <location>
        <begin position="259"/>
        <end position="367"/>
    </location>
</feature>
<dbReference type="Gene3D" id="2.60.40.3140">
    <property type="match status" value="1"/>
</dbReference>
<dbReference type="EMBL" id="JAGGJQ010000001">
    <property type="protein sequence ID" value="MBP1838235.1"/>
    <property type="molecule type" value="Genomic_DNA"/>
</dbReference>
<evidence type="ECO:0000313" key="5">
    <source>
        <dbReference type="Proteomes" id="UP001138672"/>
    </source>
</evidence>
<organism evidence="3 5">
    <name type="scientific">Formosa algae</name>
    <dbReference type="NCBI Taxonomy" id="225843"/>
    <lineage>
        <taxon>Bacteria</taxon>
        <taxon>Pseudomonadati</taxon>
        <taxon>Bacteroidota</taxon>
        <taxon>Flavobacteriia</taxon>
        <taxon>Flavobacteriales</taxon>
        <taxon>Flavobacteriaceae</taxon>
        <taxon>Formosa</taxon>
    </lineage>
</organism>
<dbReference type="InterPro" id="IPR002931">
    <property type="entry name" value="Transglutaminase-like"/>
</dbReference>
<dbReference type="Proteomes" id="UP001231587">
    <property type="component" value="Unassembled WGS sequence"/>
</dbReference>
<protein>
    <recommendedName>
        <fullName evidence="7">DUF3857 domain-containing protein</fullName>
    </recommendedName>
</protein>
<dbReference type="Proteomes" id="UP001138672">
    <property type="component" value="Unassembled WGS sequence"/>
</dbReference>
<feature type="domain" description="DUF3857" evidence="2">
    <location>
        <begin position="44"/>
        <end position="176"/>
    </location>
</feature>
<dbReference type="RefSeq" id="WP_232301599.1">
    <property type="nucleotide sequence ID" value="NZ_JAGGJQ010000001.1"/>
</dbReference>
<dbReference type="InterPro" id="IPR038765">
    <property type="entry name" value="Papain-like_cys_pep_sf"/>
</dbReference>
<evidence type="ECO:0000313" key="4">
    <source>
        <dbReference type="EMBL" id="MDQ0334370.1"/>
    </source>
</evidence>
<dbReference type="Gene3D" id="3.10.620.30">
    <property type="match status" value="1"/>
</dbReference>
<gene>
    <name evidence="3" type="ORF">J2Z56_000131</name>
    <name evidence="4" type="ORF">J2Z57_000797</name>
</gene>
<dbReference type="EMBL" id="JAUSUU010000002">
    <property type="protein sequence ID" value="MDQ0334370.1"/>
    <property type="molecule type" value="Genomic_DNA"/>
</dbReference>
<keyword evidence="6" id="KW-1185">Reference proteome</keyword>
<comment type="caution">
    <text evidence="3">The sequence shown here is derived from an EMBL/GenBank/DDBJ whole genome shotgun (WGS) entry which is preliminary data.</text>
</comment>
<dbReference type="InterPro" id="IPR024618">
    <property type="entry name" value="DUF3857"/>
</dbReference>
<dbReference type="SUPFAM" id="SSF54001">
    <property type="entry name" value="Cysteine proteinases"/>
    <property type="match status" value="1"/>
</dbReference>
<evidence type="ECO:0000313" key="6">
    <source>
        <dbReference type="Proteomes" id="UP001231587"/>
    </source>
</evidence>
<dbReference type="Pfam" id="PF12969">
    <property type="entry name" value="DUF3857"/>
    <property type="match status" value="1"/>
</dbReference>
<dbReference type="Gene3D" id="2.60.120.1130">
    <property type="match status" value="1"/>
</dbReference>
<reference evidence="3" key="1">
    <citation type="submission" date="2021-03" db="EMBL/GenBank/DDBJ databases">
        <title>Genomic Encyclopedia of Type Strains, Phase IV (KMG-IV): sequencing the most valuable type-strain genomes for metagenomic binning, comparative biology and taxonomic classification.</title>
        <authorList>
            <person name="Goeker M."/>
        </authorList>
    </citation>
    <scope>NUCLEOTIDE SEQUENCE</scope>
    <source>
        <strain evidence="3">DSM 15523</strain>
        <strain evidence="4 6">DSM 16476</strain>
    </source>
</reference>
<proteinExistence type="predicted"/>
<name>A0A9X1CAI9_9FLAO</name>
<sequence>MNVSAQTDFSSNILEKATIGKNANALVKINDVQIHIQAYNKMLVKSHRTVTIYNESGDYKGQAYEFYDETTKIKTLEATVYNANGEKIKRFKEKDFTDIAAADGISIYNDNRVKYLKYAAVSYPYTIDYISEVEHKMTAFIPSWSPLEEHYTGVVKSSYQIFNETDVPLAIKEEHLEDFGITKVGDYHYVAENLLAIKPESVSPEFHTYAPRVKVAMQTFDMKGVKGINTNWQDFGKWMYDSLLMDTRSLPESVKNEVRALTKDATTDIEKAKIVYEYLQQKTRYISVQVGIGGWKPMLAEDVDKLSYGDCKGLSNYTKALLDAVGVPSYYAVIYGGKNIRNFDSEFSATEGNHAVLTIPNGDDYIWLECTSQKTPFGHVANFTDDRDALIITPEGGKIVHTRVYDAKESVLHTTAEVNLNLNGGFNSQVQIKSYGSQYRGDEGLEDELEKDQKLRYKDLWDNVNDLNIESFQFTNNKEEVVFTEDVKVSAKTYASKTGNRLIVVPNVFNKLSHIPPRYSKRTMPVEIDRGFLDKDEYLIHLEEGLEVEALQAPVTIENKFGTYTMSIEDLGDGTLKYKRKLQIDKGLYPKEDYNTYRDFWSSISKYDNSKIVLLIKNPN</sequence>
<evidence type="ECO:0008006" key="7">
    <source>
        <dbReference type="Google" id="ProtNLM"/>
    </source>
</evidence>
<evidence type="ECO:0000259" key="2">
    <source>
        <dbReference type="Pfam" id="PF12969"/>
    </source>
</evidence>
<accession>A0A9X1CAI9</accession>
<evidence type="ECO:0000259" key="1">
    <source>
        <dbReference type="Pfam" id="PF01841"/>
    </source>
</evidence>
<dbReference type="AlphaFoldDB" id="A0A9X1CAI9"/>